<dbReference type="STRING" id="74873.A0A084W947"/>
<dbReference type="SUPFAM" id="SSF48403">
    <property type="entry name" value="Ankyrin repeat"/>
    <property type="match status" value="1"/>
</dbReference>
<evidence type="ECO:0000256" key="2">
    <source>
        <dbReference type="ARBA" id="ARBA00022606"/>
    </source>
</evidence>
<feature type="repeat" description="ANK" evidence="7">
    <location>
        <begin position="329"/>
        <end position="361"/>
    </location>
</feature>
<keyword evidence="8" id="KW-0812">Transmembrane</keyword>
<dbReference type="GO" id="GO:0005216">
    <property type="term" value="F:monoatomic ion channel activity"/>
    <property type="evidence" value="ECO:0007669"/>
    <property type="project" value="InterPro"/>
</dbReference>
<keyword evidence="1" id="KW-0813">Transport</keyword>
<dbReference type="PROSITE" id="PS50088">
    <property type="entry name" value="ANK_REPEAT"/>
    <property type="match status" value="1"/>
</dbReference>
<evidence type="ECO:0000256" key="6">
    <source>
        <dbReference type="ARBA" id="ARBA00023303"/>
    </source>
</evidence>
<dbReference type="EMBL" id="KE525320">
    <property type="protein sequence ID" value="KFB46741.1"/>
    <property type="molecule type" value="Genomic_DNA"/>
</dbReference>
<dbReference type="PANTHER" id="PTHR47143:SF4">
    <property type="entry name" value="TRANSIENT RECEPTOR POTENTIAL CATION CHANNEL PROTEIN PAINLESS"/>
    <property type="match status" value="1"/>
</dbReference>
<keyword evidence="2" id="KW-0716">Sensory transduction</keyword>
<keyword evidence="4 7" id="KW-0040">ANK repeat</keyword>
<name>A0A084W947_ANOSI</name>
<keyword evidence="8" id="KW-0472">Membrane</keyword>
<keyword evidence="11" id="KW-1185">Reference proteome</keyword>
<evidence type="ECO:0000256" key="1">
    <source>
        <dbReference type="ARBA" id="ARBA00022448"/>
    </source>
</evidence>
<organism evidence="9">
    <name type="scientific">Anopheles sinensis</name>
    <name type="common">Mosquito</name>
    <dbReference type="NCBI Taxonomy" id="74873"/>
    <lineage>
        <taxon>Eukaryota</taxon>
        <taxon>Metazoa</taxon>
        <taxon>Ecdysozoa</taxon>
        <taxon>Arthropoda</taxon>
        <taxon>Hexapoda</taxon>
        <taxon>Insecta</taxon>
        <taxon>Pterygota</taxon>
        <taxon>Neoptera</taxon>
        <taxon>Endopterygota</taxon>
        <taxon>Diptera</taxon>
        <taxon>Nematocera</taxon>
        <taxon>Culicoidea</taxon>
        <taxon>Culicidae</taxon>
        <taxon>Anophelinae</taxon>
        <taxon>Anopheles</taxon>
    </lineage>
</organism>
<gene>
    <name evidence="9" type="ORF">ZHAS_00014745</name>
</gene>
<dbReference type="SMART" id="SM00248">
    <property type="entry name" value="ANK"/>
    <property type="match status" value="6"/>
</dbReference>
<sequence length="906" mass="101989">MDVPSLGGLYSIFELACKTYGKHDFISACLDEPAPDIKVRANPATLEYPIHLAVRSMDKRNLEALLSGGPENSSQLVKQQCKNRTALFFLFERLNSSNEKCGFECMKVLLENGADINTANGNHVTAVERLLEGNESWRRRFVEYCLNTGKVLLNPPLTSKIQRAFPGITLPHVDGTRYQILMLKMESKTDEEFIASFEQEASKGDITSAEVESLLWLAIQLGRLNVVQKLVDYGTNNRQSAADGQTDHRLEMLSNSLSVCCKYGNVPILQWLLKEIPEEQSDWINKNPLLCSLTIQINGNVDKVHCSFFKCMEELLKDPRVRVNETDSQRFTALHYAVKYGLEHVQELLLEKGAYLGGEDLFGRALICDINPFLLRRHLNRCVTDNGTSPDDQDYNIKLNFQNFQSPTRDDEMLPIVRSPTRDDEMLPIVRLAQLPDGRQLLKHPVIASIVLIKWLRISVFFYLNLLICCMFFFSFTAFMVFFYSDKPSNVNKWYSLGPAIVGLAYITLREVAQFALNARQYFKSLENYIELMLVVSSVTALTLHFTTGNENIRKSAEIFAIMLSAVEFTVLLATIPRLSFCTHMVMLKTVARNFIQCLALYSAILIGFGISFYTLFRGSSGNASGGEPKNATSPSVAPNNASTTEELNKFKEFNMISLALLKTTVMMTGELEAGDLRLDQSWGYYALFSIFLFFVPIVLYNLLNGLAVYDAMAIQTESELIAIRQKVFVINQCEASLKGFNGLCNIWMRFFGEQPYEMMKNFEYIVIQPNHGNKIQVPTKASNATNQLSNEVTVSNGTKPANDASDAEEGKIELLQHSFEVPPELPLSDLSGTIDPVIVTAARGILCSKEMDSANPDLQLQQIIHHLSEEMTKMNNLLVARHQYDLAFYQSGNRQSTTTPNNLIL</sequence>
<keyword evidence="6" id="KW-0407">Ion channel</keyword>
<dbReference type="OrthoDB" id="7784786at2759"/>
<feature type="transmembrane region" description="Helical" evidence="8">
    <location>
        <begin position="529"/>
        <end position="547"/>
    </location>
</feature>
<dbReference type="VEuPathDB" id="VectorBase:ASIS008368"/>
<dbReference type="GO" id="GO:0034703">
    <property type="term" value="C:cation channel complex"/>
    <property type="evidence" value="ECO:0007669"/>
    <property type="project" value="UniProtKB-ARBA"/>
</dbReference>
<evidence type="ECO:0000256" key="7">
    <source>
        <dbReference type="PROSITE-ProRule" id="PRU00023"/>
    </source>
</evidence>
<dbReference type="EnsemblMetazoa" id="ASIC014745-RA">
    <property type="protein sequence ID" value="ASIC014745-PA"/>
    <property type="gene ID" value="ASIC014745"/>
</dbReference>
<dbReference type="EMBL" id="ATLV01021602">
    <property type="status" value="NOT_ANNOTATED_CDS"/>
    <property type="molecule type" value="Genomic_DNA"/>
</dbReference>
<keyword evidence="5" id="KW-0406">Ion transport</keyword>
<reference evidence="9 11" key="1">
    <citation type="journal article" date="2014" name="BMC Genomics">
        <title>Genome sequence of Anopheles sinensis provides insight into genetics basis of mosquito competence for malaria parasites.</title>
        <authorList>
            <person name="Zhou D."/>
            <person name="Zhang D."/>
            <person name="Ding G."/>
            <person name="Shi L."/>
            <person name="Hou Q."/>
            <person name="Ye Y."/>
            <person name="Xu Y."/>
            <person name="Zhou H."/>
            <person name="Xiong C."/>
            <person name="Li S."/>
            <person name="Yu J."/>
            <person name="Hong S."/>
            <person name="Yu X."/>
            <person name="Zou P."/>
            <person name="Chen C."/>
            <person name="Chang X."/>
            <person name="Wang W."/>
            <person name="Lv Y."/>
            <person name="Sun Y."/>
            <person name="Ma L."/>
            <person name="Shen B."/>
            <person name="Zhu C."/>
        </authorList>
    </citation>
    <scope>NUCLEOTIDE SEQUENCE [LARGE SCALE GENOMIC DNA]</scope>
</reference>
<dbReference type="VEuPathDB" id="VectorBase:ASIC014745"/>
<reference evidence="10" key="2">
    <citation type="submission" date="2020-05" db="UniProtKB">
        <authorList>
            <consortium name="EnsemblMetazoa"/>
        </authorList>
    </citation>
    <scope>IDENTIFICATION</scope>
</reference>
<dbReference type="OMA" id="LTISTHM"/>
<evidence type="ECO:0000256" key="3">
    <source>
        <dbReference type="ARBA" id="ARBA00022737"/>
    </source>
</evidence>
<dbReference type="PANTHER" id="PTHR47143">
    <property type="entry name" value="TRANSIENT RECEPTOR POTENTIAL CATION CHANNEL PROTEIN PAINLESS"/>
    <property type="match status" value="1"/>
</dbReference>
<dbReference type="Gene3D" id="1.25.40.20">
    <property type="entry name" value="Ankyrin repeat-containing domain"/>
    <property type="match status" value="2"/>
</dbReference>
<accession>A0A084W947</accession>
<keyword evidence="8" id="KW-1133">Transmembrane helix</keyword>
<feature type="transmembrane region" description="Helical" evidence="8">
    <location>
        <begin position="460"/>
        <end position="484"/>
    </location>
</feature>
<feature type="transmembrane region" description="Helical" evidence="8">
    <location>
        <begin position="559"/>
        <end position="579"/>
    </location>
</feature>
<evidence type="ECO:0000313" key="10">
    <source>
        <dbReference type="EnsemblMetazoa" id="ASIC014745-PA"/>
    </source>
</evidence>
<dbReference type="Pfam" id="PF12796">
    <property type="entry name" value="Ank_2"/>
    <property type="match status" value="1"/>
</dbReference>
<evidence type="ECO:0000256" key="4">
    <source>
        <dbReference type="ARBA" id="ARBA00023043"/>
    </source>
</evidence>
<keyword evidence="3" id="KW-0677">Repeat</keyword>
<evidence type="ECO:0000256" key="8">
    <source>
        <dbReference type="SAM" id="Phobius"/>
    </source>
</evidence>
<evidence type="ECO:0000313" key="11">
    <source>
        <dbReference type="Proteomes" id="UP000030765"/>
    </source>
</evidence>
<evidence type="ECO:0000256" key="5">
    <source>
        <dbReference type="ARBA" id="ARBA00023065"/>
    </source>
</evidence>
<dbReference type="Proteomes" id="UP000030765">
    <property type="component" value="Unassembled WGS sequence"/>
</dbReference>
<dbReference type="InterPro" id="IPR052076">
    <property type="entry name" value="TRP_cation_channel"/>
</dbReference>
<feature type="transmembrane region" description="Helical" evidence="8">
    <location>
        <begin position="683"/>
        <end position="704"/>
    </location>
</feature>
<dbReference type="PROSITE" id="PS50297">
    <property type="entry name" value="ANK_REP_REGION"/>
    <property type="match status" value="1"/>
</dbReference>
<evidence type="ECO:0000313" key="9">
    <source>
        <dbReference type="EMBL" id="KFB46741.1"/>
    </source>
</evidence>
<dbReference type="InterPro" id="IPR036770">
    <property type="entry name" value="Ankyrin_rpt-contain_sf"/>
</dbReference>
<dbReference type="InterPro" id="IPR002110">
    <property type="entry name" value="Ankyrin_rpt"/>
</dbReference>
<protein>
    <submittedName>
        <fullName evidence="9">AGAP013463-PA-like protein</fullName>
    </submittedName>
</protein>
<feature type="transmembrane region" description="Helical" evidence="8">
    <location>
        <begin position="599"/>
        <end position="617"/>
    </location>
</feature>
<proteinExistence type="predicted"/>
<dbReference type="AlphaFoldDB" id="A0A084W947"/>